<evidence type="ECO:0000259" key="9">
    <source>
        <dbReference type="PROSITE" id="PS50929"/>
    </source>
</evidence>
<dbReference type="SUPFAM" id="SSF90123">
    <property type="entry name" value="ABC transporter transmembrane region"/>
    <property type="match status" value="1"/>
</dbReference>
<evidence type="ECO:0000256" key="3">
    <source>
        <dbReference type="ARBA" id="ARBA00022741"/>
    </source>
</evidence>
<dbReference type="PROSITE" id="PS00211">
    <property type="entry name" value="ABC_TRANSPORTER_1"/>
    <property type="match status" value="1"/>
</dbReference>
<evidence type="ECO:0000256" key="4">
    <source>
        <dbReference type="ARBA" id="ARBA00022840"/>
    </source>
</evidence>
<dbReference type="InterPro" id="IPR027417">
    <property type="entry name" value="P-loop_NTPase"/>
</dbReference>
<sequence length="581" mass="66623">MISDINLYKWLISYLAKYRKKYFLLLLVSLLISLLQLVAPQAIKYIIDSIIPEGALNRLYIILVALAIGIVLLITFQSISNLLLRYIQEYPVADLRISLLEHLRKLGVPYIEKVSTGAILNLFNTEITAIQEFYRRILPEITRSVILLLVSIGYLVSIDWRLSLLIIPSFLINYFIGPYFSKLSAKYGNETNILRGDYNKKVYDSIVGVREIKLNNAYDWDNASFIKSFINYKKSEFKLLTINHTRAFFRNLVINIGFILIILISSYLAIKGELTIGSFVAYLFCYFIVMDNLLGMVNILTEQQILKFQIRKVFDFSNLKPSVDENSVQSEYKVNEEFKGEISIRELSFNYGTNFNTIDGLNIEIKPGEKIGLVGESGCGKSTLLKLLMRFYLPVKGEIRIDGIPINSINPHQLRENIGIIFQDPFIYADTVAQNIRYGNPNATDEEIIKAAMDANANEFIMRLPNKYQTIISEKGSSLSGGEKQRIAIARMFLRNPKIVLTDEATSALDNFNEHQVILALNKLFENRTTISIAHRIASIKDYDRILFMKDGNIAEEGTFDELFKYKGEFYNMIKSRRQLM</sequence>
<keyword evidence="6 7" id="KW-0472">Membrane</keyword>
<dbReference type="EC" id="3.6.3.-" evidence="10"/>
<accession>A0ABU1J523</accession>
<feature type="transmembrane region" description="Helical" evidence="7">
    <location>
        <begin position="137"/>
        <end position="156"/>
    </location>
</feature>
<feature type="transmembrane region" description="Helical" evidence="7">
    <location>
        <begin position="248"/>
        <end position="270"/>
    </location>
</feature>
<feature type="transmembrane region" description="Helical" evidence="7">
    <location>
        <begin position="162"/>
        <end position="180"/>
    </location>
</feature>
<evidence type="ECO:0000256" key="2">
    <source>
        <dbReference type="ARBA" id="ARBA00022692"/>
    </source>
</evidence>
<dbReference type="Gene3D" id="3.40.50.300">
    <property type="entry name" value="P-loop containing nucleotide triphosphate hydrolases"/>
    <property type="match status" value="1"/>
</dbReference>
<dbReference type="Pfam" id="PF00664">
    <property type="entry name" value="ABC_membrane"/>
    <property type="match status" value="1"/>
</dbReference>
<dbReference type="CDD" id="cd07346">
    <property type="entry name" value="ABC_6TM_exporters"/>
    <property type="match status" value="1"/>
</dbReference>
<keyword evidence="11" id="KW-1185">Reference proteome</keyword>
<dbReference type="Proteomes" id="UP001185028">
    <property type="component" value="Unassembled WGS sequence"/>
</dbReference>
<dbReference type="InterPro" id="IPR011527">
    <property type="entry name" value="ABC1_TM_dom"/>
</dbReference>
<dbReference type="InterPro" id="IPR003439">
    <property type="entry name" value="ABC_transporter-like_ATP-bd"/>
</dbReference>
<evidence type="ECO:0000313" key="11">
    <source>
        <dbReference type="Proteomes" id="UP001185028"/>
    </source>
</evidence>
<evidence type="ECO:0000256" key="6">
    <source>
        <dbReference type="ARBA" id="ARBA00023136"/>
    </source>
</evidence>
<feature type="transmembrane region" description="Helical" evidence="7">
    <location>
        <begin position="59"/>
        <end position="76"/>
    </location>
</feature>
<dbReference type="InterPro" id="IPR017871">
    <property type="entry name" value="ABC_transporter-like_CS"/>
</dbReference>
<dbReference type="Pfam" id="PF00005">
    <property type="entry name" value="ABC_tran"/>
    <property type="match status" value="1"/>
</dbReference>
<reference evidence="10 11" key="1">
    <citation type="submission" date="2023-07" db="EMBL/GenBank/DDBJ databases">
        <title>Genomic Encyclopedia of Type Strains, Phase IV (KMG-IV): sequencing the most valuable type-strain genomes for metagenomic binning, comparative biology and taxonomic classification.</title>
        <authorList>
            <person name="Goeker M."/>
        </authorList>
    </citation>
    <scope>NUCLEOTIDE SEQUENCE [LARGE SCALE GENOMIC DNA]</scope>
    <source>
        <strain evidence="10 11">DSM 22170</strain>
    </source>
</reference>
<comment type="subcellular location">
    <subcellularLocation>
        <location evidence="1">Cell membrane</location>
        <topology evidence="1">Multi-pass membrane protein</topology>
    </subcellularLocation>
</comment>
<evidence type="ECO:0000256" key="1">
    <source>
        <dbReference type="ARBA" id="ARBA00004651"/>
    </source>
</evidence>
<keyword evidence="2 7" id="KW-0812">Transmembrane</keyword>
<keyword evidence="10" id="KW-0378">Hydrolase</keyword>
<dbReference type="PANTHER" id="PTHR43394">
    <property type="entry name" value="ATP-DEPENDENT PERMEASE MDL1, MITOCHONDRIAL"/>
    <property type="match status" value="1"/>
</dbReference>
<keyword evidence="3" id="KW-0547">Nucleotide-binding</keyword>
<dbReference type="Gene3D" id="1.20.1560.10">
    <property type="entry name" value="ABC transporter type 1, transmembrane domain"/>
    <property type="match status" value="1"/>
</dbReference>
<proteinExistence type="predicted"/>
<dbReference type="GO" id="GO:0016787">
    <property type="term" value="F:hydrolase activity"/>
    <property type="evidence" value="ECO:0007669"/>
    <property type="project" value="UniProtKB-KW"/>
</dbReference>
<dbReference type="PROSITE" id="PS50929">
    <property type="entry name" value="ABC_TM1F"/>
    <property type="match status" value="1"/>
</dbReference>
<comment type="caution">
    <text evidence="10">The sequence shown here is derived from an EMBL/GenBank/DDBJ whole genome shotgun (WGS) entry which is preliminary data.</text>
</comment>
<organism evidence="10 11">
    <name type="scientific">Paenibacillus hunanensis</name>
    <dbReference type="NCBI Taxonomy" id="539262"/>
    <lineage>
        <taxon>Bacteria</taxon>
        <taxon>Bacillati</taxon>
        <taxon>Bacillota</taxon>
        <taxon>Bacilli</taxon>
        <taxon>Bacillales</taxon>
        <taxon>Paenibacillaceae</taxon>
        <taxon>Paenibacillus</taxon>
    </lineage>
</organism>
<dbReference type="PROSITE" id="PS50893">
    <property type="entry name" value="ABC_TRANSPORTER_2"/>
    <property type="match status" value="1"/>
</dbReference>
<evidence type="ECO:0000256" key="7">
    <source>
        <dbReference type="SAM" id="Phobius"/>
    </source>
</evidence>
<keyword evidence="4 10" id="KW-0067">ATP-binding</keyword>
<feature type="domain" description="ABC transmembrane type-1" evidence="9">
    <location>
        <begin position="23"/>
        <end position="302"/>
    </location>
</feature>
<dbReference type="SMART" id="SM00382">
    <property type="entry name" value="AAA"/>
    <property type="match status" value="1"/>
</dbReference>
<dbReference type="InterPro" id="IPR036640">
    <property type="entry name" value="ABC1_TM_sf"/>
</dbReference>
<evidence type="ECO:0000313" key="10">
    <source>
        <dbReference type="EMBL" id="MDR6245682.1"/>
    </source>
</evidence>
<protein>
    <submittedName>
        <fullName evidence="10">ATP-binding cassette subfamily B protein/subfamily B ATP-binding cassette protein MsbA</fullName>
        <ecNumber evidence="10">3.6.3.-</ecNumber>
    </submittedName>
</protein>
<feature type="transmembrane region" description="Helical" evidence="7">
    <location>
        <begin position="276"/>
        <end position="301"/>
    </location>
</feature>
<evidence type="ECO:0000256" key="5">
    <source>
        <dbReference type="ARBA" id="ARBA00022989"/>
    </source>
</evidence>
<name>A0ABU1J523_9BACL</name>
<feature type="transmembrane region" description="Helical" evidence="7">
    <location>
        <begin position="21"/>
        <end position="39"/>
    </location>
</feature>
<dbReference type="PANTHER" id="PTHR43394:SF1">
    <property type="entry name" value="ATP-BINDING CASSETTE SUB-FAMILY B MEMBER 10, MITOCHONDRIAL"/>
    <property type="match status" value="1"/>
</dbReference>
<dbReference type="RefSeq" id="WP_188777675.1">
    <property type="nucleotide sequence ID" value="NZ_BMMB01000011.1"/>
</dbReference>
<dbReference type="SUPFAM" id="SSF52540">
    <property type="entry name" value="P-loop containing nucleoside triphosphate hydrolases"/>
    <property type="match status" value="1"/>
</dbReference>
<dbReference type="InterPro" id="IPR003593">
    <property type="entry name" value="AAA+_ATPase"/>
</dbReference>
<evidence type="ECO:0000259" key="8">
    <source>
        <dbReference type="PROSITE" id="PS50893"/>
    </source>
</evidence>
<dbReference type="InterPro" id="IPR039421">
    <property type="entry name" value="Type_1_exporter"/>
</dbReference>
<gene>
    <name evidence="10" type="ORF">JOC58_003595</name>
</gene>
<keyword evidence="5 7" id="KW-1133">Transmembrane helix</keyword>
<feature type="domain" description="ABC transporter" evidence="8">
    <location>
        <begin position="342"/>
        <end position="576"/>
    </location>
</feature>
<dbReference type="GO" id="GO:0005524">
    <property type="term" value="F:ATP binding"/>
    <property type="evidence" value="ECO:0007669"/>
    <property type="project" value="UniProtKB-KW"/>
</dbReference>
<dbReference type="EMBL" id="JAVDQH010000016">
    <property type="protein sequence ID" value="MDR6245682.1"/>
    <property type="molecule type" value="Genomic_DNA"/>
</dbReference>